<dbReference type="InterPro" id="IPR036390">
    <property type="entry name" value="WH_DNA-bd_sf"/>
</dbReference>
<comment type="similarity">
    <text evidence="1">Belongs to the LysR transcriptional regulatory family.</text>
</comment>
<dbReference type="GO" id="GO:0003700">
    <property type="term" value="F:DNA-binding transcription factor activity"/>
    <property type="evidence" value="ECO:0007669"/>
    <property type="project" value="InterPro"/>
</dbReference>
<keyword evidence="2" id="KW-0805">Transcription regulation</keyword>
<keyword evidence="3" id="KW-0238">DNA-binding</keyword>
<evidence type="ECO:0000313" key="6">
    <source>
        <dbReference type="EMBL" id="XCB20243.1"/>
    </source>
</evidence>
<dbReference type="Gene3D" id="3.40.190.10">
    <property type="entry name" value="Periplasmic binding protein-like II"/>
    <property type="match status" value="2"/>
</dbReference>
<keyword evidence="6" id="KW-0614">Plasmid</keyword>
<dbReference type="AlphaFoldDB" id="A0AAU7YUA9"/>
<reference evidence="6" key="2">
    <citation type="journal article" date="2024" name="Environ. Microbiol.">
        <title>Genome analysis and description of Tunturibacter gen. nov. expands the diversity of Terriglobia in tundra soils.</title>
        <authorList>
            <person name="Messyasz A."/>
            <person name="Mannisto M.K."/>
            <person name="Kerkhof L.J."/>
            <person name="Haggblom M.M."/>
        </authorList>
    </citation>
    <scope>NUCLEOTIDE SEQUENCE</scope>
    <source>
        <strain evidence="6">M8UP39</strain>
    </source>
</reference>
<evidence type="ECO:0000256" key="1">
    <source>
        <dbReference type="ARBA" id="ARBA00009437"/>
    </source>
</evidence>
<dbReference type="Gene3D" id="1.10.10.10">
    <property type="entry name" value="Winged helix-like DNA-binding domain superfamily/Winged helix DNA-binding domain"/>
    <property type="match status" value="1"/>
</dbReference>
<evidence type="ECO:0000256" key="4">
    <source>
        <dbReference type="ARBA" id="ARBA00023163"/>
    </source>
</evidence>
<dbReference type="PROSITE" id="PS50931">
    <property type="entry name" value="HTH_LYSR"/>
    <property type="match status" value="1"/>
</dbReference>
<evidence type="ECO:0000256" key="3">
    <source>
        <dbReference type="ARBA" id="ARBA00023125"/>
    </source>
</evidence>
<dbReference type="PANTHER" id="PTHR30126">
    <property type="entry name" value="HTH-TYPE TRANSCRIPTIONAL REGULATOR"/>
    <property type="match status" value="1"/>
</dbReference>
<dbReference type="FunFam" id="1.10.10.10:FF:000001">
    <property type="entry name" value="LysR family transcriptional regulator"/>
    <property type="match status" value="1"/>
</dbReference>
<proteinExistence type="inferred from homology"/>
<reference evidence="6" key="1">
    <citation type="submission" date="2023-08" db="EMBL/GenBank/DDBJ databases">
        <authorList>
            <person name="Messyasz A."/>
            <person name="Mannisto M.K."/>
            <person name="Kerkhof L.J."/>
            <person name="Haggblom M."/>
        </authorList>
    </citation>
    <scope>NUCLEOTIDE SEQUENCE</scope>
    <source>
        <strain evidence="6">M8UP39</strain>
        <plasmid evidence="6">unnamed</plasmid>
    </source>
</reference>
<dbReference type="SUPFAM" id="SSF46785">
    <property type="entry name" value="Winged helix' DNA-binding domain"/>
    <property type="match status" value="1"/>
</dbReference>
<dbReference type="PRINTS" id="PR00039">
    <property type="entry name" value="HTHLYSR"/>
</dbReference>
<organism evidence="6">
    <name type="scientific">Tunturiibacter gelidiferens</name>
    <dbReference type="NCBI Taxonomy" id="3069689"/>
    <lineage>
        <taxon>Bacteria</taxon>
        <taxon>Pseudomonadati</taxon>
        <taxon>Acidobacteriota</taxon>
        <taxon>Terriglobia</taxon>
        <taxon>Terriglobales</taxon>
        <taxon>Acidobacteriaceae</taxon>
        <taxon>Tunturiibacter</taxon>
    </lineage>
</organism>
<dbReference type="Pfam" id="PF03466">
    <property type="entry name" value="LysR_substrate"/>
    <property type="match status" value="1"/>
</dbReference>
<sequence>MIENFKLHVFRVVADTLNFSKAAEELHLSQPAVTSQVRSLEEGLGIALFDRVGRNATLTPAGTTLLPYVRQIETLTCDALAALAPFGVQEGVELNIGASHTIGVYLLPKLLPMLVRDWPKLRIHVVSGSTTEILSALATHQVSIGLIEAPGHRPDLKIEAFSEDELSLILPPSHRWAKKTTLRAAEIVQEPILLRESGSGMRRFVEEYLEKNGVLSQQLHTNVDMNSTEAIISAVEAGLGIGFVPVMALDKAKLADSIKIVSLENGPIRRQLSFALLGGPVREGPLQDLIGLLRLVSPSAKNKTRRAAKAVGKST</sequence>
<dbReference type="KEGG" id="tgi:RBB81_00015"/>
<dbReference type="SUPFAM" id="SSF53850">
    <property type="entry name" value="Periplasmic binding protein-like II"/>
    <property type="match status" value="1"/>
</dbReference>
<gene>
    <name evidence="6" type="ORF">RBB81_00015</name>
</gene>
<name>A0AAU7YUA9_9BACT</name>
<evidence type="ECO:0000259" key="5">
    <source>
        <dbReference type="PROSITE" id="PS50931"/>
    </source>
</evidence>
<geneLocation type="plasmid" evidence="6">
    <name>unnamed</name>
</geneLocation>
<dbReference type="InterPro" id="IPR000847">
    <property type="entry name" value="LysR_HTH_N"/>
</dbReference>
<dbReference type="InterPro" id="IPR005119">
    <property type="entry name" value="LysR_subst-bd"/>
</dbReference>
<dbReference type="GO" id="GO:0000976">
    <property type="term" value="F:transcription cis-regulatory region binding"/>
    <property type="evidence" value="ECO:0007669"/>
    <property type="project" value="TreeGrafter"/>
</dbReference>
<dbReference type="RefSeq" id="WP_353070691.1">
    <property type="nucleotide sequence ID" value="NZ_CP132937.1"/>
</dbReference>
<keyword evidence="4" id="KW-0804">Transcription</keyword>
<feature type="domain" description="HTH lysR-type" evidence="5">
    <location>
        <begin position="1"/>
        <end position="59"/>
    </location>
</feature>
<dbReference type="Pfam" id="PF00126">
    <property type="entry name" value="HTH_1"/>
    <property type="match status" value="1"/>
</dbReference>
<evidence type="ECO:0000256" key="2">
    <source>
        <dbReference type="ARBA" id="ARBA00023015"/>
    </source>
</evidence>
<dbReference type="InterPro" id="IPR036388">
    <property type="entry name" value="WH-like_DNA-bd_sf"/>
</dbReference>
<dbReference type="PANTHER" id="PTHR30126:SF39">
    <property type="entry name" value="HTH-TYPE TRANSCRIPTIONAL REGULATOR CYSL"/>
    <property type="match status" value="1"/>
</dbReference>
<accession>A0AAU7YUA9</accession>
<dbReference type="EMBL" id="CP132937">
    <property type="protein sequence ID" value="XCB20243.1"/>
    <property type="molecule type" value="Genomic_DNA"/>
</dbReference>
<protein>
    <submittedName>
        <fullName evidence="6">LysR family transcriptional regulator</fullName>
    </submittedName>
</protein>